<keyword evidence="6" id="KW-0694">RNA-binding</keyword>
<evidence type="ECO:0000256" key="1">
    <source>
        <dbReference type="ARBA" id="ARBA00006620"/>
    </source>
</evidence>
<evidence type="ECO:0000256" key="4">
    <source>
        <dbReference type="ARBA" id="ARBA00022759"/>
    </source>
</evidence>
<evidence type="ECO:0008006" key="10">
    <source>
        <dbReference type="Google" id="ProtNLM"/>
    </source>
</evidence>
<organism evidence="8 9">
    <name type="scientific">Candidatus Taylorbacteria bacterium RIFCSPLOWO2_01_FULL_45_15b</name>
    <dbReference type="NCBI Taxonomy" id="1802319"/>
    <lineage>
        <taxon>Bacteria</taxon>
        <taxon>Candidatus Tayloriibacteriota</taxon>
    </lineage>
</organism>
<dbReference type="InterPro" id="IPR038570">
    <property type="entry name" value="HicA_sf"/>
</dbReference>
<dbReference type="GO" id="GO:0016787">
    <property type="term" value="F:hydrolase activity"/>
    <property type="evidence" value="ECO:0007669"/>
    <property type="project" value="UniProtKB-KW"/>
</dbReference>
<sequence>MPRNFFNWTFNDVVSFLKKNNFRLNYTNASHYYYVGRHIGSLRNVCVPYHGAKTIKPRTMKGIILQSGIPKAQWFGK</sequence>
<evidence type="ECO:0000256" key="3">
    <source>
        <dbReference type="ARBA" id="ARBA00022722"/>
    </source>
</evidence>
<comment type="similarity">
    <text evidence="1">Belongs to the HicA mRNA interferase family.</text>
</comment>
<keyword evidence="4" id="KW-0255">Endonuclease</keyword>
<dbReference type="EMBL" id="MHRX01000051">
    <property type="protein sequence ID" value="OHA32215.1"/>
    <property type="molecule type" value="Genomic_DNA"/>
</dbReference>
<dbReference type="SUPFAM" id="SSF54786">
    <property type="entry name" value="YcfA/nrd intein domain"/>
    <property type="match status" value="1"/>
</dbReference>
<reference evidence="8 9" key="1">
    <citation type="journal article" date="2016" name="Nat. Commun.">
        <title>Thousands of microbial genomes shed light on interconnected biogeochemical processes in an aquifer system.</title>
        <authorList>
            <person name="Anantharaman K."/>
            <person name="Brown C.T."/>
            <person name="Hug L.A."/>
            <person name="Sharon I."/>
            <person name="Castelle C.J."/>
            <person name="Probst A.J."/>
            <person name="Thomas B.C."/>
            <person name="Singh A."/>
            <person name="Wilkins M.J."/>
            <person name="Karaoz U."/>
            <person name="Brodie E.L."/>
            <person name="Williams K.H."/>
            <person name="Hubbard S.S."/>
            <person name="Banfield J.F."/>
        </authorList>
    </citation>
    <scope>NUCLEOTIDE SEQUENCE [LARGE SCALE GENOMIC DNA]</scope>
</reference>
<dbReference type="Gene3D" id="3.30.920.30">
    <property type="entry name" value="Hypothetical protein"/>
    <property type="match status" value="1"/>
</dbReference>
<evidence type="ECO:0000313" key="9">
    <source>
        <dbReference type="Proteomes" id="UP000176221"/>
    </source>
</evidence>
<name>A0A1G2N7W7_9BACT</name>
<dbReference type="STRING" id="1802319.A2928_01005"/>
<dbReference type="Proteomes" id="UP000176221">
    <property type="component" value="Unassembled WGS sequence"/>
</dbReference>
<keyword evidence="5" id="KW-0378">Hydrolase</keyword>
<keyword evidence="3" id="KW-0540">Nuclease</keyword>
<protein>
    <recommendedName>
        <fullName evidence="10">Toxin HicA</fullName>
    </recommendedName>
</protein>
<accession>A0A1G2N7W7</accession>
<dbReference type="Pfam" id="PF07927">
    <property type="entry name" value="HicA_toxin"/>
    <property type="match status" value="1"/>
</dbReference>
<dbReference type="AlphaFoldDB" id="A0A1G2N7W7"/>
<dbReference type="InterPro" id="IPR012933">
    <property type="entry name" value="HicA_mRNA_interferase"/>
</dbReference>
<evidence type="ECO:0000256" key="6">
    <source>
        <dbReference type="ARBA" id="ARBA00022884"/>
    </source>
</evidence>
<evidence type="ECO:0000313" key="8">
    <source>
        <dbReference type="EMBL" id="OHA32215.1"/>
    </source>
</evidence>
<keyword evidence="2" id="KW-1277">Toxin-antitoxin system</keyword>
<keyword evidence="7" id="KW-0346">Stress response</keyword>
<dbReference type="GO" id="GO:0004519">
    <property type="term" value="F:endonuclease activity"/>
    <property type="evidence" value="ECO:0007669"/>
    <property type="project" value="UniProtKB-KW"/>
</dbReference>
<proteinExistence type="inferred from homology"/>
<dbReference type="GO" id="GO:0003729">
    <property type="term" value="F:mRNA binding"/>
    <property type="evidence" value="ECO:0007669"/>
    <property type="project" value="InterPro"/>
</dbReference>
<evidence type="ECO:0000256" key="5">
    <source>
        <dbReference type="ARBA" id="ARBA00022801"/>
    </source>
</evidence>
<comment type="caution">
    <text evidence="8">The sequence shown here is derived from an EMBL/GenBank/DDBJ whole genome shotgun (WGS) entry which is preliminary data.</text>
</comment>
<evidence type="ECO:0000256" key="7">
    <source>
        <dbReference type="ARBA" id="ARBA00023016"/>
    </source>
</evidence>
<evidence type="ECO:0000256" key="2">
    <source>
        <dbReference type="ARBA" id="ARBA00022649"/>
    </source>
</evidence>
<gene>
    <name evidence="8" type="ORF">A2928_01005</name>
</gene>